<keyword evidence="1" id="KW-0732">Signal</keyword>
<sequence>MRQLIQNVVFALTLALSCNTSAQLPEPELPEGVEGYWIARSMEYNGVEMSMRGFHIKGQLKATQQLFDQMLAQLGDKSVSYSLDGWHFQGSGDDNWFYTVQLKPDLLGVEGILSVSELPGKSRHEAEPTTPEYPPGVMRVMQQHNNENGEHFDLEVLATHAGVEGSRDIAISMFTERGWELLQNQPQQLLFRRSQGRLRVFIQARDGYPGSLMLVTREGRHAR</sequence>
<keyword evidence="3" id="KW-1185">Reference proteome</keyword>
<accession>A0A3P1SR09</accession>
<dbReference type="RefSeq" id="WP_124926663.1">
    <property type="nucleotide sequence ID" value="NZ_BMOH01000002.1"/>
</dbReference>
<feature type="signal peptide" evidence="1">
    <location>
        <begin position="1"/>
        <end position="22"/>
    </location>
</feature>
<comment type="caution">
    <text evidence="2">The sequence shown here is derived from an EMBL/GenBank/DDBJ whole genome shotgun (WGS) entry which is preliminary data.</text>
</comment>
<dbReference type="Proteomes" id="UP000267535">
    <property type="component" value="Unassembled WGS sequence"/>
</dbReference>
<dbReference type="EMBL" id="RQXV01000007">
    <property type="protein sequence ID" value="RRC98602.1"/>
    <property type="molecule type" value="Genomic_DNA"/>
</dbReference>
<evidence type="ECO:0000313" key="2">
    <source>
        <dbReference type="EMBL" id="RRC98602.1"/>
    </source>
</evidence>
<protein>
    <submittedName>
        <fullName evidence="2">Uncharacterized protein</fullName>
    </submittedName>
</protein>
<reference evidence="2 3" key="1">
    <citation type="submission" date="2018-11" db="EMBL/GenBank/DDBJ databases">
        <title>The draft genome sequence of Amphritea balenae JAMM 1525T.</title>
        <authorList>
            <person name="Fang Z."/>
            <person name="Zhang Y."/>
            <person name="Han X."/>
        </authorList>
    </citation>
    <scope>NUCLEOTIDE SEQUENCE [LARGE SCALE GENOMIC DNA]</scope>
    <source>
        <strain evidence="2 3">JAMM 1525</strain>
    </source>
</reference>
<dbReference type="PROSITE" id="PS51257">
    <property type="entry name" value="PROKAR_LIPOPROTEIN"/>
    <property type="match status" value="1"/>
</dbReference>
<organism evidence="2 3">
    <name type="scientific">Amphritea balenae</name>
    <dbReference type="NCBI Taxonomy" id="452629"/>
    <lineage>
        <taxon>Bacteria</taxon>
        <taxon>Pseudomonadati</taxon>
        <taxon>Pseudomonadota</taxon>
        <taxon>Gammaproteobacteria</taxon>
        <taxon>Oceanospirillales</taxon>
        <taxon>Oceanospirillaceae</taxon>
        <taxon>Amphritea</taxon>
    </lineage>
</organism>
<gene>
    <name evidence="2" type="ORF">EHS89_13405</name>
</gene>
<name>A0A3P1SR09_9GAMM</name>
<dbReference type="AlphaFoldDB" id="A0A3P1SR09"/>
<proteinExistence type="predicted"/>
<evidence type="ECO:0000313" key="3">
    <source>
        <dbReference type="Proteomes" id="UP000267535"/>
    </source>
</evidence>
<evidence type="ECO:0000256" key="1">
    <source>
        <dbReference type="SAM" id="SignalP"/>
    </source>
</evidence>
<feature type="chain" id="PRO_5018119119" evidence="1">
    <location>
        <begin position="23"/>
        <end position="223"/>
    </location>
</feature>